<keyword evidence="2" id="KW-1185">Reference proteome</keyword>
<dbReference type="InParanoid" id="K5X9I7"/>
<dbReference type="Proteomes" id="UP000008370">
    <property type="component" value="Unassembled WGS sequence"/>
</dbReference>
<accession>K5X9I7</accession>
<dbReference type="AlphaFoldDB" id="K5X9I7"/>
<dbReference type="RefSeq" id="XP_007392121.1">
    <property type="nucleotide sequence ID" value="XM_007392059.1"/>
</dbReference>
<dbReference type="HOGENOM" id="CLU_1896951_0_0_1"/>
<name>K5X9I7_PHACS</name>
<dbReference type="KEGG" id="pco:PHACADRAFT_250153"/>
<sequence length="134" mass="15260">MSYKSQDTPHLRIWQYSLHPRIVSLLARNSASKTCANESLCSQHGMPPVWHRLCHLWRTRHAKSSSPRRKHMCTRARQSCQFEPVPMPARILSASNVSPCSNRADSPLPPSSPLECYRPTNHITILSLRNTFGT</sequence>
<protein>
    <submittedName>
        <fullName evidence="1">Uncharacterized protein</fullName>
    </submittedName>
</protein>
<evidence type="ECO:0000313" key="2">
    <source>
        <dbReference type="Proteomes" id="UP000008370"/>
    </source>
</evidence>
<reference evidence="1 2" key="1">
    <citation type="journal article" date="2012" name="BMC Genomics">
        <title>Comparative genomics of the white-rot fungi, Phanerochaete carnosa and P. chrysosporium, to elucidate the genetic basis of the distinct wood types they colonize.</title>
        <authorList>
            <person name="Suzuki H."/>
            <person name="MacDonald J."/>
            <person name="Syed K."/>
            <person name="Salamov A."/>
            <person name="Hori C."/>
            <person name="Aerts A."/>
            <person name="Henrissat B."/>
            <person name="Wiebenga A."/>
            <person name="vanKuyk P.A."/>
            <person name="Barry K."/>
            <person name="Lindquist E."/>
            <person name="LaButti K."/>
            <person name="Lapidus A."/>
            <person name="Lucas S."/>
            <person name="Coutinho P."/>
            <person name="Gong Y."/>
            <person name="Samejima M."/>
            <person name="Mahadevan R."/>
            <person name="Abou-Zaid M."/>
            <person name="de Vries R.P."/>
            <person name="Igarashi K."/>
            <person name="Yadav J.S."/>
            <person name="Grigoriev I.V."/>
            <person name="Master E.R."/>
        </authorList>
    </citation>
    <scope>NUCLEOTIDE SEQUENCE [LARGE SCALE GENOMIC DNA]</scope>
    <source>
        <strain evidence="1 2">HHB-10118-sp</strain>
    </source>
</reference>
<evidence type="ECO:0000313" key="1">
    <source>
        <dbReference type="EMBL" id="EKM59562.1"/>
    </source>
</evidence>
<gene>
    <name evidence="1" type="ORF">PHACADRAFT_250153</name>
</gene>
<dbReference type="EMBL" id="JH930469">
    <property type="protein sequence ID" value="EKM59562.1"/>
    <property type="molecule type" value="Genomic_DNA"/>
</dbReference>
<organism evidence="1 2">
    <name type="scientific">Phanerochaete carnosa (strain HHB-10118-sp)</name>
    <name type="common">White-rot fungus</name>
    <name type="synonym">Peniophora carnosa</name>
    <dbReference type="NCBI Taxonomy" id="650164"/>
    <lineage>
        <taxon>Eukaryota</taxon>
        <taxon>Fungi</taxon>
        <taxon>Dikarya</taxon>
        <taxon>Basidiomycota</taxon>
        <taxon>Agaricomycotina</taxon>
        <taxon>Agaricomycetes</taxon>
        <taxon>Polyporales</taxon>
        <taxon>Phanerochaetaceae</taxon>
        <taxon>Phanerochaete</taxon>
    </lineage>
</organism>
<dbReference type="GeneID" id="18914844"/>
<proteinExistence type="predicted"/>